<dbReference type="Pfam" id="PF00990">
    <property type="entry name" value="GGDEF"/>
    <property type="match status" value="1"/>
</dbReference>
<evidence type="ECO:0000256" key="2">
    <source>
        <dbReference type="ARBA" id="ARBA00034247"/>
    </source>
</evidence>
<dbReference type="GO" id="GO:1902201">
    <property type="term" value="P:negative regulation of bacterial-type flagellum-dependent cell motility"/>
    <property type="evidence" value="ECO:0007669"/>
    <property type="project" value="TreeGrafter"/>
</dbReference>
<dbReference type="CDD" id="cd00130">
    <property type="entry name" value="PAS"/>
    <property type="match status" value="1"/>
</dbReference>
<proteinExistence type="predicted"/>
<evidence type="ECO:0000259" key="3">
    <source>
        <dbReference type="PROSITE" id="PS50112"/>
    </source>
</evidence>
<evidence type="ECO:0000313" key="6">
    <source>
        <dbReference type="Proteomes" id="UP000484255"/>
    </source>
</evidence>
<name>A0A7C9PK57_9BURK</name>
<comment type="caution">
    <text evidence="5">The sequence shown here is derived from an EMBL/GenBank/DDBJ whole genome shotgun (WGS) entry which is preliminary data.</text>
</comment>
<dbReference type="AlphaFoldDB" id="A0A7C9PK57"/>
<protein>
    <recommendedName>
        <fullName evidence="1">diguanylate cyclase</fullName>
        <ecNumber evidence="1">2.7.7.65</ecNumber>
    </recommendedName>
</protein>
<dbReference type="PANTHER" id="PTHR45138:SF9">
    <property type="entry name" value="DIGUANYLATE CYCLASE DGCM-RELATED"/>
    <property type="match status" value="1"/>
</dbReference>
<accession>A0A7C9PK57</accession>
<dbReference type="EMBL" id="JAAGOH010000055">
    <property type="protein sequence ID" value="NDY93953.1"/>
    <property type="molecule type" value="Genomic_DNA"/>
</dbReference>
<feature type="domain" description="GGDEF" evidence="4">
    <location>
        <begin position="296"/>
        <end position="427"/>
    </location>
</feature>
<evidence type="ECO:0000259" key="4">
    <source>
        <dbReference type="PROSITE" id="PS50887"/>
    </source>
</evidence>
<dbReference type="GO" id="GO:0043709">
    <property type="term" value="P:cell adhesion involved in single-species biofilm formation"/>
    <property type="evidence" value="ECO:0007669"/>
    <property type="project" value="TreeGrafter"/>
</dbReference>
<dbReference type="Gene3D" id="3.30.450.20">
    <property type="entry name" value="PAS domain"/>
    <property type="match status" value="2"/>
</dbReference>
<dbReference type="InterPro" id="IPR050469">
    <property type="entry name" value="Diguanylate_Cyclase"/>
</dbReference>
<organism evidence="5 6">
    <name type="scientific">Ideonella livida</name>
    <dbReference type="NCBI Taxonomy" id="2707176"/>
    <lineage>
        <taxon>Bacteria</taxon>
        <taxon>Pseudomonadati</taxon>
        <taxon>Pseudomonadota</taxon>
        <taxon>Betaproteobacteria</taxon>
        <taxon>Burkholderiales</taxon>
        <taxon>Sphaerotilaceae</taxon>
        <taxon>Ideonella</taxon>
    </lineage>
</organism>
<dbReference type="SUPFAM" id="SSF55073">
    <property type="entry name" value="Nucleotide cyclase"/>
    <property type="match status" value="1"/>
</dbReference>
<reference evidence="5 6" key="1">
    <citation type="submission" date="2020-02" db="EMBL/GenBank/DDBJ databases">
        <title>Ideonella bacterium strain TBM-1.</title>
        <authorList>
            <person name="Chen W.-M."/>
        </authorList>
    </citation>
    <scope>NUCLEOTIDE SEQUENCE [LARGE SCALE GENOMIC DNA]</scope>
    <source>
        <strain evidence="5 6">TBM-1</strain>
    </source>
</reference>
<dbReference type="GO" id="GO:0005886">
    <property type="term" value="C:plasma membrane"/>
    <property type="evidence" value="ECO:0007669"/>
    <property type="project" value="TreeGrafter"/>
</dbReference>
<evidence type="ECO:0000256" key="1">
    <source>
        <dbReference type="ARBA" id="ARBA00012528"/>
    </source>
</evidence>
<dbReference type="RefSeq" id="WP_163459977.1">
    <property type="nucleotide sequence ID" value="NZ_JAAGOH010000055.1"/>
</dbReference>
<dbReference type="Gene3D" id="3.30.70.270">
    <property type="match status" value="1"/>
</dbReference>
<dbReference type="Pfam" id="PF12860">
    <property type="entry name" value="PAS_7"/>
    <property type="match status" value="2"/>
</dbReference>
<dbReference type="InterPro" id="IPR043128">
    <property type="entry name" value="Rev_trsase/Diguanyl_cyclase"/>
</dbReference>
<feature type="domain" description="PAS" evidence="3">
    <location>
        <begin position="134"/>
        <end position="174"/>
    </location>
</feature>
<dbReference type="PANTHER" id="PTHR45138">
    <property type="entry name" value="REGULATORY COMPONENTS OF SENSORY TRANSDUCTION SYSTEM"/>
    <property type="match status" value="1"/>
</dbReference>
<gene>
    <name evidence="5" type="ORF">G3A44_22430</name>
</gene>
<dbReference type="PROSITE" id="PS50887">
    <property type="entry name" value="GGDEF"/>
    <property type="match status" value="1"/>
</dbReference>
<evidence type="ECO:0000313" key="5">
    <source>
        <dbReference type="EMBL" id="NDY93953.1"/>
    </source>
</evidence>
<dbReference type="SMART" id="SM00091">
    <property type="entry name" value="PAS"/>
    <property type="match status" value="2"/>
</dbReference>
<dbReference type="SMART" id="SM00267">
    <property type="entry name" value="GGDEF"/>
    <property type="match status" value="1"/>
</dbReference>
<dbReference type="PROSITE" id="PS50112">
    <property type="entry name" value="PAS"/>
    <property type="match status" value="1"/>
</dbReference>
<comment type="catalytic activity">
    <reaction evidence="2">
        <text>2 GTP = 3',3'-c-di-GMP + 2 diphosphate</text>
        <dbReference type="Rhea" id="RHEA:24898"/>
        <dbReference type="ChEBI" id="CHEBI:33019"/>
        <dbReference type="ChEBI" id="CHEBI:37565"/>
        <dbReference type="ChEBI" id="CHEBI:58805"/>
        <dbReference type="EC" id="2.7.7.65"/>
    </reaction>
</comment>
<dbReference type="GO" id="GO:0052621">
    <property type="term" value="F:diguanylate cyclase activity"/>
    <property type="evidence" value="ECO:0007669"/>
    <property type="project" value="UniProtKB-EC"/>
</dbReference>
<dbReference type="NCBIfam" id="TIGR00229">
    <property type="entry name" value="sensory_box"/>
    <property type="match status" value="1"/>
</dbReference>
<dbReference type="InterPro" id="IPR035965">
    <property type="entry name" value="PAS-like_dom_sf"/>
</dbReference>
<dbReference type="InterPro" id="IPR000160">
    <property type="entry name" value="GGDEF_dom"/>
</dbReference>
<dbReference type="EC" id="2.7.7.65" evidence="1"/>
<dbReference type="SUPFAM" id="SSF55785">
    <property type="entry name" value="PYP-like sensor domain (PAS domain)"/>
    <property type="match status" value="2"/>
</dbReference>
<dbReference type="InterPro" id="IPR029787">
    <property type="entry name" value="Nucleotide_cyclase"/>
</dbReference>
<dbReference type="InterPro" id="IPR000014">
    <property type="entry name" value="PAS"/>
</dbReference>
<dbReference type="Proteomes" id="UP000484255">
    <property type="component" value="Unassembled WGS sequence"/>
</dbReference>
<dbReference type="NCBIfam" id="TIGR00254">
    <property type="entry name" value="GGDEF"/>
    <property type="match status" value="1"/>
</dbReference>
<dbReference type="FunFam" id="3.30.70.270:FF:000001">
    <property type="entry name" value="Diguanylate cyclase domain protein"/>
    <property type="match status" value="1"/>
</dbReference>
<dbReference type="CDD" id="cd01949">
    <property type="entry name" value="GGDEF"/>
    <property type="match status" value="1"/>
</dbReference>
<sequence length="433" mass="47951">MLPSTDQAILQTIIDHLPSAVSMIDSELRMVACNRQLRTLLEFPDHLFEPQLPTLYDLALFNAQRGEYGPGDPQEQAQALCQRALTMQPHVFERQRPNGIVLEVRGAPLPGGGFVTIYTDITERKKAEQNAKRYSAYLDAVINVLPQGVTVIDEDLVIQLWNHSFERLLGLPPDLMRPGITFEDVTRSNAQRGEYGEVDVEARVQQAAALARRFMAHRLTRTRPDGTTLEIEGRALHVDGEVRGFVTTYTDVTEISQARQAMEQLALHDALTGLANRHQFSHRYALERDRQNRGGGPLSVVMADVDHFKQVNDRHGHLVGDACLKTVAQTLQQRVRRTDLVARFGGEEFIVLLPDTDATEATLVAEALRHSVASPPPPNQPTLTASFGVATVQPTDDLTLDQVLRLADDAVYQAKRDGRNAVRVAGVERAGGA</sequence>
<keyword evidence="6" id="KW-1185">Reference proteome</keyword>